<accession>A0A0D2ECU0</accession>
<keyword evidence="2" id="KW-1185">Reference proteome</keyword>
<dbReference type="RefSeq" id="XP_016266010.1">
    <property type="nucleotide sequence ID" value="XM_016405005.1"/>
</dbReference>
<gene>
    <name evidence="1" type="ORF">PV06_04149</name>
</gene>
<reference evidence="1 2" key="1">
    <citation type="submission" date="2015-01" db="EMBL/GenBank/DDBJ databases">
        <title>The Genome Sequence of Exophiala oligosperma CBS72588.</title>
        <authorList>
            <consortium name="The Broad Institute Genomics Platform"/>
            <person name="Cuomo C."/>
            <person name="de Hoog S."/>
            <person name="Gorbushina A."/>
            <person name="Stielow B."/>
            <person name="Teixiera M."/>
            <person name="Abouelleil A."/>
            <person name="Chapman S.B."/>
            <person name="Priest M."/>
            <person name="Young S.K."/>
            <person name="Wortman J."/>
            <person name="Nusbaum C."/>
            <person name="Birren B."/>
        </authorList>
    </citation>
    <scope>NUCLEOTIDE SEQUENCE [LARGE SCALE GENOMIC DNA]</scope>
    <source>
        <strain evidence="1 2">CBS 72588</strain>
    </source>
</reference>
<dbReference type="VEuPathDB" id="FungiDB:PV06_04149"/>
<evidence type="ECO:0000313" key="2">
    <source>
        <dbReference type="Proteomes" id="UP000053342"/>
    </source>
</evidence>
<dbReference type="HOGENOM" id="CLU_525831_0_0_1"/>
<dbReference type="EMBL" id="KN847334">
    <property type="protein sequence ID" value="KIW45794.1"/>
    <property type="molecule type" value="Genomic_DNA"/>
</dbReference>
<dbReference type="OrthoDB" id="1696280at2759"/>
<dbReference type="Proteomes" id="UP000053342">
    <property type="component" value="Unassembled WGS sequence"/>
</dbReference>
<sequence>MAHEEARHKYKEVVLEIHDRIGVVKLNRPKALNSFGGRMLIDLAAALRELDNHPDTIFTVISGEGRFFSAGADVKATPKSSAAKDASFVDRKISFLETKVVNLEIMRSLIDHHKVLVLALNGPALGGGATWMPGVADLVFAAENAWFESPFSRLGLVPEFGSATTLAHHIGVHRSNQFLMFGKRTTAETMMQHGLVNKLFPSEDFLPRVVRFLEEQLSINDGGSLLEAKRLQNLPLRKDRVLAVFDSLNALSERVAEGLYEKRFQDQSRKMAHQSLSQAYKYIKLDRKGQVFVITLDHGAENKLNLEFCREIIGAFHTIQATLGPDFEGAVITRGNNPKFFCTGVDLDCARENPFMEPDGFFPMLHTILDFPYPTIACITGHTFGGACLFALAHDYRIMNADRGYFSMVPVNLGLHWDGIGALPKAKLLPQVARKLLLEAYRFTGKEALVDGVVDAIAPSTEMDALAEEYANRWKSKAKMNVYGVLRGELVGEPLQKLKMISFVHGQRVSRPIPGVKL</sequence>
<evidence type="ECO:0008006" key="3">
    <source>
        <dbReference type="Google" id="ProtNLM"/>
    </source>
</evidence>
<proteinExistence type="predicted"/>
<dbReference type="Gene3D" id="3.90.226.10">
    <property type="entry name" value="2-enoyl-CoA Hydratase, Chain A, domain 1"/>
    <property type="match status" value="2"/>
</dbReference>
<dbReference type="GO" id="GO:0006635">
    <property type="term" value="P:fatty acid beta-oxidation"/>
    <property type="evidence" value="ECO:0007669"/>
    <property type="project" value="TreeGrafter"/>
</dbReference>
<dbReference type="InterPro" id="IPR029045">
    <property type="entry name" value="ClpP/crotonase-like_dom_sf"/>
</dbReference>
<protein>
    <recommendedName>
        <fullName evidence="3">Enoyl-CoA hydratase</fullName>
    </recommendedName>
</protein>
<dbReference type="AlphaFoldDB" id="A0A0D2ECU0"/>
<dbReference type="SUPFAM" id="SSF52096">
    <property type="entry name" value="ClpP/crotonase"/>
    <property type="match status" value="2"/>
</dbReference>
<dbReference type="GO" id="GO:0005777">
    <property type="term" value="C:peroxisome"/>
    <property type="evidence" value="ECO:0007669"/>
    <property type="project" value="TreeGrafter"/>
</dbReference>
<dbReference type="CDD" id="cd06558">
    <property type="entry name" value="crotonase-like"/>
    <property type="match status" value="2"/>
</dbReference>
<evidence type="ECO:0000313" key="1">
    <source>
        <dbReference type="EMBL" id="KIW45794.1"/>
    </source>
</evidence>
<dbReference type="PANTHER" id="PTHR11941">
    <property type="entry name" value="ENOYL-COA HYDRATASE-RELATED"/>
    <property type="match status" value="1"/>
</dbReference>
<dbReference type="InterPro" id="IPR001753">
    <property type="entry name" value="Enoyl-CoA_hydra/iso"/>
</dbReference>
<name>A0A0D2ECU0_9EURO</name>
<dbReference type="Pfam" id="PF00378">
    <property type="entry name" value="ECH_1"/>
    <property type="match status" value="2"/>
</dbReference>
<dbReference type="GO" id="GO:0004165">
    <property type="term" value="F:delta(3)-delta(2)-enoyl-CoA isomerase activity"/>
    <property type="evidence" value="ECO:0007669"/>
    <property type="project" value="TreeGrafter"/>
</dbReference>
<dbReference type="STRING" id="215243.A0A0D2ECU0"/>
<organism evidence="1 2">
    <name type="scientific">Exophiala oligosperma</name>
    <dbReference type="NCBI Taxonomy" id="215243"/>
    <lineage>
        <taxon>Eukaryota</taxon>
        <taxon>Fungi</taxon>
        <taxon>Dikarya</taxon>
        <taxon>Ascomycota</taxon>
        <taxon>Pezizomycotina</taxon>
        <taxon>Eurotiomycetes</taxon>
        <taxon>Chaetothyriomycetidae</taxon>
        <taxon>Chaetothyriales</taxon>
        <taxon>Herpotrichiellaceae</taxon>
        <taxon>Exophiala</taxon>
    </lineage>
</organism>
<dbReference type="GeneID" id="27356223"/>
<dbReference type="PANTHER" id="PTHR11941:SF75">
    <property type="entry name" value="ENOYL-COA HYDRATASE_ISOMERASE FAMILY PROTEIN"/>
    <property type="match status" value="1"/>
</dbReference>